<dbReference type="Proteomes" id="UP000293433">
    <property type="component" value="Unassembled WGS sequence"/>
</dbReference>
<reference evidence="1 2" key="1">
    <citation type="submission" date="2019-02" db="EMBL/GenBank/DDBJ databases">
        <title>Genomic Encyclopedia of Type Strains, Phase IV (KMG-IV): sequencing the most valuable type-strain genomes for metagenomic binning, comparative biology and taxonomic classification.</title>
        <authorList>
            <person name="Goeker M."/>
        </authorList>
    </citation>
    <scope>NUCLEOTIDE SEQUENCE [LARGE SCALE GENOMIC DNA]</scope>
    <source>
        <strain evidence="1 2">DSM 10617</strain>
    </source>
</reference>
<proteinExistence type="predicted"/>
<protein>
    <submittedName>
        <fullName evidence="1">C-di-GMP-related signal transduction protein</fullName>
    </submittedName>
</protein>
<sequence length="504" mass="54370">MPTAPLSRADAPIRQPAALGDNAHPLAKRAGPSQAAPLVLQPAASPKPQAEGLMVDLDAALATSPPLETSAAVAASSTPLPAATTHLNLPRVAVRTTKVVNMLGHEVAVQLLPVVDLPLRGGSGVRGGGGLNEWIDNLCHTVLALGLRSVAGAHPVLIEVSEALLLTSLVEVLDPRWAVVQLPSHLPPTPLIRERLKELRARGLVLSLSCNGASSSARLQTLTHQVQWAHLDIGTHERTALLGLWPELIGQQVHLRGIDRLDDFREYRTLGVHAYSGPLLSAPVTWTVDQLPACDANGLHHLRERLLRGADDVELAALVDRDPALLLRLLILACDGLFGAISRPESTLDLVSRLRGPTWPIWLELLYFEARDHAAALRPAWCEAAAHLSLFMRLLSERLAPDRHELHRQAALLGMVAHFRHTLPARMVGHLATPLMCPAIEDAWMHRQCLLGAVLDIGLRLMFNGQAMAPANGIVELYDEAGRQVRERSLSVAGHPGLPVDSRA</sequence>
<name>A0A4Q7LHJ0_9BURK</name>
<keyword evidence="2" id="KW-1185">Reference proteome</keyword>
<gene>
    <name evidence="1" type="ORF">EV685_2519</name>
</gene>
<organism evidence="1 2">
    <name type="scientific">Sphaerotilus mobilis</name>
    <dbReference type="NCBI Taxonomy" id="47994"/>
    <lineage>
        <taxon>Bacteria</taxon>
        <taxon>Pseudomonadati</taxon>
        <taxon>Pseudomonadota</taxon>
        <taxon>Betaproteobacteria</taxon>
        <taxon>Burkholderiales</taxon>
        <taxon>Sphaerotilaceae</taxon>
        <taxon>Sphaerotilus</taxon>
    </lineage>
</organism>
<dbReference type="RefSeq" id="WP_130482385.1">
    <property type="nucleotide sequence ID" value="NZ_SGWV01000010.1"/>
</dbReference>
<dbReference type="EMBL" id="SGWV01000010">
    <property type="protein sequence ID" value="RZS52898.1"/>
    <property type="molecule type" value="Genomic_DNA"/>
</dbReference>
<evidence type="ECO:0000313" key="1">
    <source>
        <dbReference type="EMBL" id="RZS52898.1"/>
    </source>
</evidence>
<dbReference type="OrthoDB" id="3777289at2"/>
<comment type="caution">
    <text evidence="1">The sequence shown here is derived from an EMBL/GenBank/DDBJ whole genome shotgun (WGS) entry which is preliminary data.</text>
</comment>
<accession>A0A4Q7LHJ0</accession>
<dbReference type="AlphaFoldDB" id="A0A4Q7LHJ0"/>
<evidence type="ECO:0000313" key="2">
    <source>
        <dbReference type="Proteomes" id="UP000293433"/>
    </source>
</evidence>